<accession>A0ABY4X8G7</accession>
<proteinExistence type="predicted"/>
<dbReference type="Proteomes" id="UP001056937">
    <property type="component" value="Chromosome 1"/>
</dbReference>
<keyword evidence="3" id="KW-1185">Reference proteome</keyword>
<sequence length="57" mass="5924">MQDNQEDPAPVEVDVAALRRIEEESEPANAKNKSPQEDPGTSGGTGGTGGTNRDQDG</sequence>
<dbReference type="EMBL" id="CP084930">
    <property type="protein sequence ID" value="USI73211.1"/>
    <property type="molecule type" value="Genomic_DNA"/>
</dbReference>
<reference evidence="2" key="1">
    <citation type="journal article" date="2022" name="Toxins">
        <title>Genomic Analysis of Sphingopyxis sp. USTB-05 for Biodegrading Cyanobacterial Hepatotoxins.</title>
        <authorList>
            <person name="Liu C."/>
            <person name="Xu Q."/>
            <person name="Zhao Z."/>
            <person name="Zhang H."/>
            <person name="Liu X."/>
            <person name="Yin C."/>
            <person name="Liu Y."/>
            <person name="Yan H."/>
        </authorList>
    </citation>
    <scope>NUCLEOTIDE SEQUENCE</scope>
    <source>
        <strain evidence="2">NBD5</strain>
    </source>
</reference>
<protein>
    <submittedName>
        <fullName evidence="2">Uncharacterized protein</fullName>
    </submittedName>
</protein>
<name>A0ABY4X8G7_9SPHN</name>
<dbReference type="RefSeq" id="WP_252167022.1">
    <property type="nucleotide sequence ID" value="NZ_CP084930.1"/>
</dbReference>
<evidence type="ECO:0000313" key="3">
    <source>
        <dbReference type="Proteomes" id="UP001056937"/>
    </source>
</evidence>
<evidence type="ECO:0000256" key="1">
    <source>
        <dbReference type="SAM" id="MobiDB-lite"/>
    </source>
</evidence>
<gene>
    <name evidence="2" type="ORF">LHA26_01665</name>
</gene>
<feature type="region of interest" description="Disordered" evidence="1">
    <location>
        <begin position="1"/>
        <end position="57"/>
    </location>
</feature>
<evidence type="ECO:0000313" key="2">
    <source>
        <dbReference type="EMBL" id="USI73211.1"/>
    </source>
</evidence>
<feature type="compositionally biased region" description="Gly residues" evidence="1">
    <location>
        <begin position="41"/>
        <end position="50"/>
    </location>
</feature>
<organism evidence="2 3">
    <name type="scientific">Sphingomonas morindae</name>
    <dbReference type="NCBI Taxonomy" id="1541170"/>
    <lineage>
        <taxon>Bacteria</taxon>
        <taxon>Pseudomonadati</taxon>
        <taxon>Pseudomonadota</taxon>
        <taxon>Alphaproteobacteria</taxon>
        <taxon>Sphingomonadales</taxon>
        <taxon>Sphingomonadaceae</taxon>
        <taxon>Sphingomonas</taxon>
    </lineage>
</organism>